<dbReference type="RefSeq" id="WP_193191519.1">
    <property type="nucleotide sequence ID" value="NZ_JACZFR010000020.1"/>
</dbReference>
<keyword evidence="14" id="KW-1185">Reference proteome</keyword>
<evidence type="ECO:0000313" key="13">
    <source>
        <dbReference type="EMBL" id="MFC6634783.1"/>
    </source>
</evidence>
<evidence type="ECO:0000256" key="6">
    <source>
        <dbReference type="ARBA" id="ARBA00023136"/>
    </source>
</evidence>
<evidence type="ECO:0000256" key="4">
    <source>
        <dbReference type="ARBA" id="ARBA00022692"/>
    </source>
</evidence>
<keyword evidence="2 8" id="KW-0813">Transport</keyword>
<gene>
    <name evidence="13" type="ORF">ACFQBM_15960</name>
</gene>
<dbReference type="PANTHER" id="PTHR47234">
    <property type="match status" value="1"/>
</dbReference>
<evidence type="ECO:0000256" key="3">
    <source>
        <dbReference type="ARBA" id="ARBA00022452"/>
    </source>
</evidence>
<evidence type="ECO:0000256" key="1">
    <source>
        <dbReference type="ARBA" id="ARBA00004571"/>
    </source>
</evidence>
<keyword evidence="13" id="KW-0675">Receptor</keyword>
<dbReference type="EMBL" id="JBHSVR010000001">
    <property type="protein sequence ID" value="MFC6634783.1"/>
    <property type="molecule type" value="Genomic_DNA"/>
</dbReference>
<comment type="subcellular location">
    <subcellularLocation>
        <location evidence="1 8">Cell outer membrane</location>
        <topology evidence="1 8">Multi-pass membrane protein</topology>
    </subcellularLocation>
</comment>
<feature type="domain" description="TonB-dependent receptor-like beta-barrel" evidence="11">
    <location>
        <begin position="354"/>
        <end position="887"/>
    </location>
</feature>
<feature type="domain" description="TonB-dependent receptor plug" evidence="12">
    <location>
        <begin position="49"/>
        <end position="160"/>
    </location>
</feature>
<dbReference type="SUPFAM" id="SSF56935">
    <property type="entry name" value="Porins"/>
    <property type="match status" value="1"/>
</dbReference>
<dbReference type="InterPro" id="IPR012910">
    <property type="entry name" value="Plug_dom"/>
</dbReference>
<dbReference type="InterPro" id="IPR037066">
    <property type="entry name" value="Plug_dom_sf"/>
</dbReference>
<evidence type="ECO:0000259" key="11">
    <source>
        <dbReference type="Pfam" id="PF00593"/>
    </source>
</evidence>
<evidence type="ECO:0000313" key="14">
    <source>
        <dbReference type="Proteomes" id="UP001596425"/>
    </source>
</evidence>
<evidence type="ECO:0000256" key="5">
    <source>
        <dbReference type="ARBA" id="ARBA00023077"/>
    </source>
</evidence>
<keyword evidence="6 8" id="KW-0472">Membrane</keyword>
<sequence>MDRSRLSRAIKGAIAATAVSTSFATLSFAQEVEEIVVTGTRIQRATDATSATPISVFDAAQLENSGQTTLEDFVQDIPSMTGGQLGSSVNNGNPGLATASLRGLGSSRTLILLNGRRLVSAGTTTGTVDLNIIPTTIVERMEILKSGASSIYGSDAIAGVINIISKQNFEGAEITANYGITNESDGEEYLAAMTFGASSESGHVMLNWEYSRRDDISQGDRKFSDCPLFESGDRVLCGGSGTSSPARFTTAVTERSLIVDPASGQVVDFDTALYGFNYAEVSYLITPQEVVTFYGYGEHDLWNWEDFTSVQGFSEILFANRQSDQLLAPEGTFFGPSVSTDNPFNPVDELVFVARRLTETGGRGFTQDLNTWRGVFGFKGEFANEWTWDMSYNYARWVDAQIDTGRANQPRFETLLASVDPTTGELLQTPCADDPDCPGLWNPFVENSLTPEMQNYALVTNSPVERSRLLSFQANVVGDFCDFAIGAEPWQWALGYEHRSEKAEVVADGAASLGQIYFVSGEDWGGSYTVDEGYGELVAPLMEGQPWADLLSAELSFRYSDYNTVGDDTVWGVVLDYAPIEQVRFRGTYSEGFRAPGIDDLFLPGTQSAETYSDPCYQWDQLPSGSTVRANCQADGVNPNNGLLASPQATGLLGGNEDLKSEESENWTLGIVWTPTFIEDLSFTVDYFNITIDDAIGTFTTNTLVSNCYNSVNFSSPACDFITGAGTVGLPASSTSPRRQVNGTIAGQLLNAQNIATFETDGVDLGASYSMELGPGTVTFDGTATYLHEWKYQASEDEPVIDLAGHFGADPVTTRIAAFPHWKFYLTGGYEYDCWSAQTTVRMVGEVDDIDPGDTDLATHVDNTWYQDINFNYFRWEDVTLSGGIRNMWNQQPPYVTNYDDMNTLPLNYDTVGRFFYGRVTFKF</sequence>
<keyword evidence="3 8" id="KW-1134">Transmembrane beta strand</keyword>
<evidence type="ECO:0000256" key="2">
    <source>
        <dbReference type="ARBA" id="ARBA00022448"/>
    </source>
</evidence>
<evidence type="ECO:0000256" key="10">
    <source>
        <dbReference type="SAM" id="SignalP"/>
    </source>
</evidence>
<dbReference type="InterPro" id="IPR036942">
    <property type="entry name" value="Beta-barrel_TonB_sf"/>
</dbReference>
<dbReference type="Proteomes" id="UP001596425">
    <property type="component" value="Unassembled WGS sequence"/>
</dbReference>
<comment type="similarity">
    <text evidence="8 9">Belongs to the TonB-dependent receptor family.</text>
</comment>
<keyword evidence="7 8" id="KW-0998">Cell outer membrane</keyword>
<keyword evidence="4 8" id="KW-0812">Transmembrane</keyword>
<organism evidence="13 14">
    <name type="scientific">Microbulbifer taiwanensis</name>
    <dbReference type="NCBI Taxonomy" id="986746"/>
    <lineage>
        <taxon>Bacteria</taxon>
        <taxon>Pseudomonadati</taxon>
        <taxon>Pseudomonadota</taxon>
        <taxon>Gammaproteobacteria</taxon>
        <taxon>Cellvibrionales</taxon>
        <taxon>Microbulbiferaceae</taxon>
        <taxon>Microbulbifer</taxon>
    </lineage>
</organism>
<dbReference type="Gene3D" id="2.40.170.20">
    <property type="entry name" value="TonB-dependent receptor, beta-barrel domain"/>
    <property type="match status" value="1"/>
</dbReference>
<evidence type="ECO:0000256" key="8">
    <source>
        <dbReference type="PROSITE-ProRule" id="PRU01360"/>
    </source>
</evidence>
<reference evidence="14" key="1">
    <citation type="journal article" date="2019" name="Int. J. Syst. Evol. Microbiol.">
        <title>The Global Catalogue of Microorganisms (GCM) 10K type strain sequencing project: providing services to taxonomists for standard genome sequencing and annotation.</title>
        <authorList>
            <consortium name="The Broad Institute Genomics Platform"/>
            <consortium name="The Broad Institute Genome Sequencing Center for Infectious Disease"/>
            <person name="Wu L."/>
            <person name="Ma J."/>
        </authorList>
    </citation>
    <scope>NUCLEOTIDE SEQUENCE [LARGE SCALE GENOMIC DNA]</scope>
    <source>
        <strain evidence="14">CGMCC 1.13718</strain>
    </source>
</reference>
<dbReference type="Gene3D" id="2.170.130.10">
    <property type="entry name" value="TonB-dependent receptor, plug domain"/>
    <property type="match status" value="1"/>
</dbReference>
<evidence type="ECO:0000256" key="9">
    <source>
        <dbReference type="RuleBase" id="RU003357"/>
    </source>
</evidence>
<comment type="caution">
    <text evidence="13">The sequence shown here is derived from an EMBL/GenBank/DDBJ whole genome shotgun (WGS) entry which is preliminary data.</text>
</comment>
<dbReference type="InterPro" id="IPR000531">
    <property type="entry name" value="Beta-barrel_TonB"/>
</dbReference>
<feature type="chain" id="PRO_5046596621" evidence="10">
    <location>
        <begin position="30"/>
        <end position="924"/>
    </location>
</feature>
<accession>A0ABW1YSB4</accession>
<dbReference type="Pfam" id="PF07715">
    <property type="entry name" value="Plug"/>
    <property type="match status" value="1"/>
</dbReference>
<feature type="signal peptide" evidence="10">
    <location>
        <begin position="1"/>
        <end position="29"/>
    </location>
</feature>
<dbReference type="PANTHER" id="PTHR47234:SF2">
    <property type="entry name" value="TONB-DEPENDENT RECEPTOR"/>
    <property type="match status" value="1"/>
</dbReference>
<dbReference type="Pfam" id="PF00593">
    <property type="entry name" value="TonB_dep_Rec_b-barrel"/>
    <property type="match status" value="1"/>
</dbReference>
<protein>
    <submittedName>
        <fullName evidence="13">TonB-dependent receptor plug domain-containing protein</fullName>
    </submittedName>
</protein>
<dbReference type="PROSITE" id="PS52016">
    <property type="entry name" value="TONB_DEPENDENT_REC_3"/>
    <property type="match status" value="1"/>
</dbReference>
<evidence type="ECO:0000259" key="12">
    <source>
        <dbReference type="Pfam" id="PF07715"/>
    </source>
</evidence>
<name>A0ABW1YSB4_9GAMM</name>
<keyword evidence="5 9" id="KW-0798">TonB box</keyword>
<proteinExistence type="inferred from homology"/>
<dbReference type="InterPro" id="IPR039426">
    <property type="entry name" value="TonB-dep_rcpt-like"/>
</dbReference>
<evidence type="ECO:0000256" key="7">
    <source>
        <dbReference type="ARBA" id="ARBA00023237"/>
    </source>
</evidence>
<keyword evidence="10" id="KW-0732">Signal</keyword>